<evidence type="ECO:0000313" key="10">
    <source>
        <dbReference type="Proteomes" id="UP001596183"/>
    </source>
</evidence>
<feature type="active site" description="Charge relay system" evidence="5">
    <location>
        <position position="231"/>
    </location>
</feature>
<name>A0ABW0Y0Q7_9ACTN</name>
<dbReference type="InterPro" id="IPR000209">
    <property type="entry name" value="Peptidase_S8/S53_dom"/>
</dbReference>
<dbReference type="InterPro" id="IPR050131">
    <property type="entry name" value="Peptidase_S8_subtilisin-like"/>
</dbReference>
<dbReference type="PROSITE" id="PS00136">
    <property type="entry name" value="SUBTILASE_ASP"/>
    <property type="match status" value="1"/>
</dbReference>
<reference evidence="10" key="1">
    <citation type="journal article" date="2019" name="Int. J. Syst. Evol. Microbiol.">
        <title>The Global Catalogue of Microorganisms (GCM) 10K type strain sequencing project: providing services to taxonomists for standard genome sequencing and annotation.</title>
        <authorList>
            <consortium name="The Broad Institute Genomics Platform"/>
            <consortium name="The Broad Institute Genome Sequencing Center for Infectious Disease"/>
            <person name="Wu L."/>
            <person name="Ma J."/>
        </authorList>
    </citation>
    <scope>NUCLEOTIDE SEQUENCE [LARGE SCALE GENOMIC DNA]</scope>
    <source>
        <strain evidence="10">JCM 13852</strain>
    </source>
</reference>
<sequence length="516" mass="53706">MAHLRSRRRLALAVPVVLSLTASLGFLPSAASAAPHTSSVTQAKDAATLTYVVNTKTNRQVVEKVERAISAADGTVVVTYDRIGVIVVRSANPDFAKSIRNVPGVDSAGATRTAPLSASATTDVGSAQYLSKDEVAQLAKAAKTAKQTNGSVPLEPLEADQWDLRAISADKAAAINPGSPKVTVAVIDTGVDDTHPNLAPNFSPSQSANCVSGKADTTYGSWRPVDADHYHGTHVAGEIAAARNGTGVAGVAPGVRVSGITVAQPDEDQWFYAESVVCAFVFAADHDVQITNNSYYVDPWKYNCPGEADQKAILEAVNRAQLYAQGRGTLNVASAGNSNHDLAAKSILDDSSPNDTTSVDRTIDPKKCLDAPAQLPGVVTVGATGVQNLKSYYSNYGHGVIDVAAPGGDKFQIPDTPSGNGRILSTMPNGEYAYLQGTSMAAPHVAGVAALLKSTHPQATPAQLLALLKAQADNPGCPVEPYDPDGNGIVELFCKGNKNHNGFYGSGIVNALRAVK</sequence>
<evidence type="ECO:0000256" key="2">
    <source>
        <dbReference type="ARBA" id="ARBA00022670"/>
    </source>
</evidence>
<dbReference type="PANTHER" id="PTHR43806">
    <property type="entry name" value="PEPTIDASE S8"/>
    <property type="match status" value="1"/>
</dbReference>
<dbReference type="PANTHER" id="PTHR43806:SF11">
    <property type="entry name" value="CEREVISIN-RELATED"/>
    <property type="match status" value="1"/>
</dbReference>
<dbReference type="PROSITE" id="PS00137">
    <property type="entry name" value="SUBTILASE_HIS"/>
    <property type="match status" value="1"/>
</dbReference>
<evidence type="ECO:0000259" key="8">
    <source>
        <dbReference type="Pfam" id="PF00082"/>
    </source>
</evidence>
<dbReference type="InterPro" id="IPR015500">
    <property type="entry name" value="Peptidase_S8_subtilisin-rel"/>
</dbReference>
<dbReference type="Proteomes" id="UP001596183">
    <property type="component" value="Unassembled WGS sequence"/>
</dbReference>
<keyword evidence="2 5" id="KW-0645">Protease</keyword>
<dbReference type="InterPro" id="IPR023827">
    <property type="entry name" value="Peptidase_S8_Asp-AS"/>
</dbReference>
<keyword evidence="10" id="KW-1185">Reference proteome</keyword>
<protein>
    <submittedName>
        <fullName evidence="9">S8 family serine peptidase</fullName>
    </submittedName>
</protein>
<evidence type="ECO:0000313" key="9">
    <source>
        <dbReference type="EMBL" id="MFC5674080.1"/>
    </source>
</evidence>
<dbReference type="PROSITE" id="PS51892">
    <property type="entry name" value="SUBTILASE"/>
    <property type="match status" value="1"/>
</dbReference>
<feature type="domain" description="Peptidase S8/S53" evidence="8">
    <location>
        <begin position="181"/>
        <end position="473"/>
    </location>
</feature>
<comment type="caution">
    <text evidence="9">The sequence shown here is derived from an EMBL/GenBank/DDBJ whole genome shotgun (WGS) entry which is preliminary data.</text>
</comment>
<evidence type="ECO:0000256" key="4">
    <source>
        <dbReference type="ARBA" id="ARBA00022825"/>
    </source>
</evidence>
<feature type="chain" id="PRO_5045338586" evidence="7">
    <location>
        <begin position="34"/>
        <end position="516"/>
    </location>
</feature>
<keyword evidence="4 5" id="KW-0720">Serine protease</keyword>
<evidence type="ECO:0000256" key="3">
    <source>
        <dbReference type="ARBA" id="ARBA00022801"/>
    </source>
</evidence>
<gene>
    <name evidence="9" type="ORF">ACFP2V_29590</name>
</gene>
<feature type="active site" description="Charge relay system" evidence="5">
    <location>
        <position position="439"/>
    </location>
</feature>
<dbReference type="InterPro" id="IPR022398">
    <property type="entry name" value="Peptidase_S8_His-AS"/>
</dbReference>
<comment type="similarity">
    <text evidence="1 5 6">Belongs to the peptidase S8 family.</text>
</comment>
<dbReference type="PRINTS" id="PR00723">
    <property type="entry name" value="SUBTILISIN"/>
</dbReference>
<keyword evidence="7" id="KW-0732">Signal</keyword>
<accession>A0ABW0Y0Q7</accession>
<dbReference type="RefSeq" id="WP_381218367.1">
    <property type="nucleotide sequence ID" value="NZ_JBHSPC010000101.1"/>
</dbReference>
<dbReference type="EMBL" id="JBHSPC010000101">
    <property type="protein sequence ID" value="MFC5674080.1"/>
    <property type="molecule type" value="Genomic_DNA"/>
</dbReference>
<dbReference type="InterPro" id="IPR023828">
    <property type="entry name" value="Peptidase_S8_Ser-AS"/>
</dbReference>
<dbReference type="SUPFAM" id="SSF52743">
    <property type="entry name" value="Subtilisin-like"/>
    <property type="match status" value="1"/>
</dbReference>
<evidence type="ECO:0000256" key="7">
    <source>
        <dbReference type="SAM" id="SignalP"/>
    </source>
</evidence>
<proteinExistence type="inferred from homology"/>
<dbReference type="Gene3D" id="3.40.50.200">
    <property type="entry name" value="Peptidase S8/S53 domain"/>
    <property type="match status" value="1"/>
</dbReference>
<evidence type="ECO:0000256" key="5">
    <source>
        <dbReference type="PROSITE-ProRule" id="PRU01240"/>
    </source>
</evidence>
<dbReference type="PROSITE" id="PS00138">
    <property type="entry name" value="SUBTILASE_SER"/>
    <property type="match status" value="1"/>
</dbReference>
<dbReference type="Pfam" id="PF00082">
    <property type="entry name" value="Peptidase_S8"/>
    <property type="match status" value="1"/>
</dbReference>
<dbReference type="InterPro" id="IPR036852">
    <property type="entry name" value="Peptidase_S8/S53_dom_sf"/>
</dbReference>
<feature type="active site" description="Charge relay system" evidence="5">
    <location>
        <position position="188"/>
    </location>
</feature>
<feature type="signal peptide" evidence="7">
    <location>
        <begin position="1"/>
        <end position="33"/>
    </location>
</feature>
<evidence type="ECO:0000256" key="6">
    <source>
        <dbReference type="RuleBase" id="RU003355"/>
    </source>
</evidence>
<evidence type="ECO:0000256" key="1">
    <source>
        <dbReference type="ARBA" id="ARBA00011073"/>
    </source>
</evidence>
<keyword evidence="3 5" id="KW-0378">Hydrolase</keyword>
<organism evidence="9 10">
    <name type="scientific">Streptomyces incanus</name>
    <dbReference type="NCBI Taxonomy" id="887453"/>
    <lineage>
        <taxon>Bacteria</taxon>
        <taxon>Bacillati</taxon>
        <taxon>Actinomycetota</taxon>
        <taxon>Actinomycetes</taxon>
        <taxon>Kitasatosporales</taxon>
        <taxon>Streptomycetaceae</taxon>
        <taxon>Streptomyces</taxon>
    </lineage>
</organism>